<dbReference type="InterPro" id="IPR012677">
    <property type="entry name" value="Nucleotide-bd_a/b_plait_sf"/>
</dbReference>
<dbReference type="AlphaFoldDB" id="A0A1B0DMF4"/>
<dbReference type="EnsemblMetazoa" id="PPAI009546-RA">
    <property type="protein sequence ID" value="PPAI009546-PA"/>
    <property type="gene ID" value="PPAI009546"/>
</dbReference>
<name>A0A1B0DMF4_PHLPP</name>
<accession>A0A1B0DMF4</accession>
<dbReference type="Proteomes" id="UP000092462">
    <property type="component" value="Unassembled WGS sequence"/>
</dbReference>
<dbReference type="InterPro" id="IPR000504">
    <property type="entry name" value="RRM_dom"/>
</dbReference>
<dbReference type="InterPro" id="IPR035979">
    <property type="entry name" value="RBD_domain_sf"/>
</dbReference>
<dbReference type="GO" id="GO:0003723">
    <property type="term" value="F:RNA binding"/>
    <property type="evidence" value="ECO:0007669"/>
    <property type="project" value="UniProtKB-UniRule"/>
</dbReference>
<sequence length="94" mass="9962">MLIPASPSGSPDHPIATLVGYELVPAEVTPSSPSIASAATGLTQPQVPPDAVKLFVGQIPRHLEEADLLPLFQKFGDIVEFTVLKDKFSGMHKA</sequence>
<dbReference type="EMBL" id="AJVK01001200">
    <property type="status" value="NOT_ANNOTATED_CDS"/>
    <property type="molecule type" value="Genomic_DNA"/>
</dbReference>
<dbReference type="PROSITE" id="PS50102">
    <property type="entry name" value="RRM"/>
    <property type="match status" value="1"/>
</dbReference>
<reference evidence="1" key="1">
    <citation type="submission" date="2022-08" db="UniProtKB">
        <authorList>
            <consortium name="EnsemblMetazoa"/>
        </authorList>
    </citation>
    <scope>IDENTIFICATION</scope>
    <source>
        <strain evidence="1">Israel</strain>
    </source>
</reference>
<dbReference type="SUPFAM" id="SSF54928">
    <property type="entry name" value="RNA-binding domain, RBD"/>
    <property type="match status" value="1"/>
</dbReference>
<dbReference type="Pfam" id="PF00076">
    <property type="entry name" value="RRM_1"/>
    <property type="match status" value="1"/>
</dbReference>
<evidence type="ECO:0000313" key="2">
    <source>
        <dbReference type="Proteomes" id="UP000092462"/>
    </source>
</evidence>
<evidence type="ECO:0000313" key="1">
    <source>
        <dbReference type="EnsemblMetazoa" id="PPAI009546-PA"/>
    </source>
</evidence>
<proteinExistence type="predicted"/>
<dbReference type="VEuPathDB" id="VectorBase:PPAI009546"/>
<dbReference type="Gene3D" id="3.30.70.330">
    <property type="match status" value="1"/>
</dbReference>
<keyword evidence="2" id="KW-1185">Reference proteome</keyword>
<organism evidence="1 2">
    <name type="scientific">Phlebotomus papatasi</name>
    <name type="common">Sandfly</name>
    <dbReference type="NCBI Taxonomy" id="29031"/>
    <lineage>
        <taxon>Eukaryota</taxon>
        <taxon>Metazoa</taxon>
        <taxon>Ecdysozoa</taxon>
        <taxon>Arthropoda</taxon>
        <taxon>Hexapoda</taxon>
        <taxon>Insecta</taxon>
        <taxon>Pterygota</taxon>
        <taxon>Neoptera</taxon>
        <taxon>Endopterygota</taxon>
        <taxon>Diptera</taxon>
        <taxon>Nematocera</taxon>
        <taxon>Psychodoidea</taxon>
        <taxon>Psychodidae</taxon>
        <taxon>Phlebotomus</taxon>
        <taxon>Phlebotomus</taxon>
    </lineage>
</organism>
<protein>
    <submittedName>
        <fullName evidence="1">Uncharacterized protein</fullName>
    </submittedName>
</protein>